<evidence type="ECO:0000313" key="6">
    <source>
        <dbReference type="Proteomes" id="UP000268321"/>
    </source>
</evidence>
<dbReference type="EMBL" id="ML004766">
    <property type="protein sequence ID" value="RKP28617.1"/>
    <property type="molecule type" value="Genomic_DNA"/>
</dbReference>
<evidence type="ECO:0000256" key="2">
    <source>
        <dbReference type="ARBA" id="ARBA00022679"/>
    </source>
</evidence>
<dbReference type="GO" id="GO:0006487">
    <property type="term" value="P:protein N-linked glycosylation"/>
    <property type="evidence" value="ECO:0007669"/>
    <property type="project" value="TreeGrafter"/>
</dbReference>
<accession>A0A4P9Z7G9</accession>
<dbReference type="AlphaFoldDB" id="A0A4P9Z7G9"/>
<evidence type="ECO:0000256" key="1">
    <source>
        <dbReference type="ARBA" id="ARBA00004586"/>
    </source>
</evidence>
<keyword evidence="2" id="KW-0808">Transferase</keyword>
<sequence>NNGGGGEKVLWQAVETTLLQSDRNIAIIYTSNIEAQPLDILTKAEQKFNIKNLDSSRIVFIYLRRFSALIDAAYWKHFTLLGQLLGSVLLGLEEIFELSPDIWIDTIGLPGSYWLVNLILKIPIVAYVHYPIIQPDMFNNLKFGSFSSLKSYRGGVNDTKHAVKLIYWSFMSLLYTYLGSCVDLTLANGTWTLEHMKNIWYMNDADTIRILYPPCSTEMLACTEISGERENKLLYIAQFRPEKRHFLIVAEF</sequence>
<evidence type="ECO:0000256" key="3">
    <source>
        <dbReference type="ARBA" id="ARBA00022824"/>
    </source>
</evidence>
<dbReference type="InterPro" id="IPR038013">
    <property type="entry name" value="ALG11"/>
</dbReference>
<dbReference type="SUPFAM" id="SSF53756">
    <property type="entry name" value="UDP-Glycosyltransferase/glycogen phosphorylase"/>
    <property type="match status" value="1"/>
</dbReference>
<organism evidence="5 6">
    <name type="scientific">Metschnikowia bicuspidata</name>
    <dbReference type="NCBI Taxonomy" id="27322"/>
    <lineage>
        <taxon>Eukaryota</taxon>
        <taxon>Fungi</taxon>
        <taxon>Dikarya</taxon>
        <taxon>Ascomycota</taxon>
        <taxon>Saccharomycotina</taxon>
        <taxon>Pichiomycetes</taxon>
        <taxon>Metschnikowiaceae</taxon>
        <taxon>Metschnikowia</taxon>
    </lineage>
</organism>
<dbReference type="PANTHER" id="PTHR45919:SF1">
    <property type="entry name" value="GDP-MAN:MAN(3)GLCNAC(2)-PP-DOL ALPHA-1,2-MANNOSYLTRANSFERASE"/>
    <property type="match status" value="1"/>
</dbReference>
<evidence type="ECO:0000259" key="4">
    <source>
        <dbReference type="Pfam" id="PF15924"/>
    </source>
</evidence>
<gene>
    <name evidence="5" type="ORF">METBISCDRAFT_6788</name>
</gene>
<comment type="subcellular location">
    <subcellularLocation>
        <location evidence="1">Endoplasmic reticulum membrane</location>
    </subcellularLocation>
</comment>
<dbReference type="Pfam" id="PF15924">
    <property type="entry name" value="ALG11_N"/>
    <property type="match status" value="1"/>
</dbReference>
<dbReference type="GO" id="GO:0005789">
    <property type="term" value="C:endoplasmic reticulum membrane"/>
    <property type="evidence" value="ECO:0007669"/>
    <property type="project" value="UniProtKB-SubCell"/>
</dbReference>
<reference evidence="6" key="1">
    <citation type="journal article" date="2018" name="Nat. Microbiol.">
        <title>Leveraging single-cell genomics to expand the fungal tree of life.</title>
        <authorList>
            <person name="Ahrendt S.R."/>
            <person name="Quandt C.A."/>
            <person name="Ciobanu D."/>
            <person name="Clum A."/>
            <person name="Salamov A."/>
            <person name="Andreopoulos B."/>
            <person name="Cheng J.F."/>
            <person name="Woyke T."/>
            <person name="Pelin A."/>
            <person name="Henrissat B."/>
            <person name="Reynolds N.K."/>
            <person name="Benny G.L."/>
            <person name="Smith M.E."/>
            <person name="James T.Y."/>
            <person name="Grigoriev I.V."/>
        </authorList>
    </citation>
    <scope>NUCLEOTIDE SEQUENCE [LARGE SCALE GENOMIC DNA]</scope>
    <source>
        <strain evidence="6">Baker2002</strain>
    </source>
</reference>
<feature type="non-terminal residue" evidence="5">
    <location>
        <position position="252"/>
    </location>
</feature>
<dbReference type="PANTHER" id="PTHR45919">
    <property type="entry name" value="GDP-MAN:MAN(3)GLCNAC(2)-PP-DOL ALPHA-1,2-MANNOSYLTRANSFERASE"/>
    <property type="match status" value="1"/>
</dbReference>
<dbReference type="InterPro" id="IPR031814">
    <property type="entry name" value="ALG11_N"/>
</dbReference>
<keyword evidence="6" id="KW-1185">Reference proteome</keyword>
<feature type="domain" description="ALG11 mannosyltransferase N-terminal" evidence="4">
    <location>
        <begin position="1"/>
        <end position="200"/>
    </location>
</feature>
<feature type="non-terminal residue" evidence="5">
    <location>
        <position position="1"/>
    </location>
</feature>
<dbReference type="Proteomes" id="UP000268321">
    <property type="component" value="Unassembled WGS sequence"/>
</dbReference>
<protein>
    <recommendedName>
        <fullName evidence="4">ALG11 mannosyltransferase N-terminal domain-containing protein</fullName>
    </recommendedName>
</protein>
<dbReference type="OrthoDB" id="2276068at2759"/>
<name>A0A4P9Z7G9_9ASCO</name>
<evidence type="ECO:0000313" key="5">
    <source>
        <dbReference type="EMBL" id="RKP28617.1"/>
    </source>
</evidence>
<dbReference type="UniPathway" id="UPA00378"/>
<proteinExistence type="predicted"/>
<dbReference type="GO" id="GO:0004377">
    <property type="term" value="F:GDP-Man:Man(3)GlcNAc(2)-PP-Dol alpha-1,2-mannosyltransferase activity"/>
    <property type="evidence" value="ECO:0007669"/>
    <property type="project" value="InterPro"/>
</dbReference>
<keyword evidence="3" id="KW-0256">Endoplasmic reticulum</keyword>